<dbReference type="EMBL" id="VJMH01005421">
    <property type="protein sequence ID" value="KAF0696188.1"/>
    <property type="molecule type" value="Genomic_DNA"/>
</dbReference>
<evidence type="ECO:0000313" key="9">
    <source>
        <dbReference type="EMBL" id="VFT89893.1"/>
    </source>
</evidence>
<dbReference type="PANTHER" id="PTHR24056">
    <property type="entry name" value="CELL DIVISION PROTEIN KINASE"/>
    <property type="match status" value="1"/>
</dbReference>
<sequence>MDHYRHVLVMPVADRSLEDIFLKERPDDTKTKSLLKDVLTGIQILHEYGLVHGDLKKLNVLRVENMLKLIDFDGSVRIGQPLGAKISSGILPPEMFQKLESTVDMAKYNNYWGHESRETSKPKKSQSGQDNFVVKAYRNGCDAGTLPFSLVNATPSVDMWSFGCMVFQMLSGQELVPTDINQNVVLDYIHKAATWTDEKLRQRIEAGLEAFPVRNNTRRHF</sequence>
<reference evidence="9 10" key="1">
    <citation type="submission" date="2019-03" db="EMBL/GenBank/DDBJ databases">
        <authorList>
            <person name="Gaulin E."/>
            <person name="Dumas B."/>
        </authorList>
    </citation>
    <scope>NUCLEOTIDE SEQUENCE [LARGE SCALE GENOMIC DNA]</scope>
    <source>
        <strain evidence="9">CBS 568.67</strain>
    </source>
</reference>
<dbReference type="EMBL" id="CAADRA010005442">
    <property type="protein sequence ID" value="VFT89893.1"/>
    <property type="molecule type" value="Genomic_DNA"/>
</dbReference>
<keyword evidence="1" id="KW-0547">Nucleotide-binding</keyword>
<dbReference type="Proteomes" id="UP000332933">
    <property type="component" value="Unassembled WGS sequence"/>
</dbReference>
<keyword evidence="2" id="KW-0067">ATP-binding</keyword>
<dbReference type="GO" id="GO:0005524">
    <property type="term" value="F:ATP binding"/>
    <property type="evidence" value="ECO:0007669"/>
    <property type="project" value="UniProtKB-KW"/>
</dbReference>
<evidence type="ECO:0000256" key="1">
    <source>
        <dbReference type="ARBA" id="ARBA00022741"/>
    </source>
</evidence>
<accession>A0A485KZ84</accession>
<gene>
    <name evidence="9" type="primary">Aste57867_13048</name>
    <name evidence="8" type="ORF">As57867_013000</name>
    <name evidence="9" type="ORF">ASTE57867_13048</name>
</gene>
<dbReference type="Gene3D" id="1.10.510.10">
    <property type="entry name" value="Transferase(Phosphotransferase) domain 1"/>
    <property type="match status" value="1"/>
</dbReference>
<dbReference type="InterPro" id="IPR000719">
    <property type="entry name" value="Prot_kinase_dom"/>
</dbReference>
<reference evidence="8" key="2">
    <citation type="submission" date="2019-06" db="EMBL/GenBank/DDBJ databases">
        <title>Genomics analysis of Aphanomyces spp. identifies a new class of oomycete effector associated with host adaptation.</title>
        <authorList>
            <person name="Gaulin E."/>
        </authorList>
    </citation>
    <scope>NUCLEOTIDE SEQUENCE</scope>
    <source>
        <strain evidence="8">CBS 578.67</strain>
    </source>
</reference>
<comment type="subunit">
    <text evidence="3">May form a complex composed of at least the catalytic subunit CRK2 and a cyclin.</text>
</comment>
<dbReference type="AlphaFoldDB" id="A0A485KZ84"/>
<organism evidence="9 10">
    <name type="scientific">Aphanomyces stellatus</name>
    <dbReference type="NCBI Taxonomy" id="120398"/>
    <lineage>
        <taxon>Eukaryota</taxon>
        <taxon>Sar</taxon>
        <taxon>Stramenopiles</taxon>
        <taxon>Oomycota</taxon>
        <taxon>Saprolegniomycetes</taxon>
        <taxon>Saprolegniales</taxon>
        <taxon>Verrucalvaceae</taxon>
        <taxon>Aphanomyces</taxon>
    </lineage>
</organism>
<dbReference type="InterPro" id="IPR011009">
    <property type="entry name" value="Kinase-like_dom_sf"/>
</dbReference>
<name>A0A485KZ84_9STRA</name>
<evidence type="ECO:0000256" key="4">
    <source>
        <dbReference type="ARBA" id="ARBA00039612"/>
    </source>
</evidence>
<feature type="domain" description="Protein kinase" evidence="7">
    <location>
        <begin position="1"/>
        <end position="221"/>
    </location>
</feature>
<evidence type="ECO:0000256" key="6">
    <source>
        <dbReference type="ARBA" id="ARBA00042858"/>
    </source>
</evidence>
<evidence type="ECO:0000256" key="5">
    <source>
        <dbReference type="ARBA" id="ARBA00041902"/>
    </source>
</evidence>
<dbReference type="SMART" id="SM00220">
    <property type="entry name" value="S_TKc"/>
    <property type="match status" value="1"/>
</dbReference>
<dbReference type="InterPro" id="IPR050108">
    <property type="entry name" value="CDK"/>
</dbReference>
<protein>
    <recommendedName>
        <fullName evidence="4">Cyclin-dependent kinase 2 homolog</fullName>
    </recommendedName>
    <alternativeName>
        <fullName evidence="5">Cell division control protein 2 homolog</fullName>
    </alternativeName>
    <alternativeName>
        <fullName evidence="6">cdc2-related kinase 2</fullName>
    </alternativeName>
</protein>
<dbReference type="GO" id="GO:0005634">
    <property type="term" value="C:nucleus"/>
    <property type="evidence" value="ECO:0007669"/>
    <property type="project" value="TreeGrafter"/>
</dbReference>
<evidence type="ECO:0000256" key="2">
    <source>
        <dbReference type="ARBA" id="ARBA00022840"/>
    </source>
</evidence>
<dbReference type="GO" id="GO:0004674">
    <property type="term" value="F:protein serine/threonine kinase activity"/>
    <property type="evidence" value="ECO:0007669"/>
    <property type="project" value="TreeGrafter"/>
</dbReference>
<evidence type="ECO:0000256" key="3">
    <source>
        <dbReference type="ARBA" id="ARBA00038543"/>
    </source>
</evidence>
<proteinExistence type="predicted"/>
<dbReference type="OrthoDB" id="193242at2759"/>
<dbReference type="PROSITE" id="PS50011">
    <property type="entry name" value="PROTEIN_KINASE_DOM"/>
    <property type="match status" value="1"/>
</dbReference>
<evidence type="ECO:0000313" key="10">
    <source>
        <dbReference type="Proteomes" id="UP000332933"/>
    </source>
</evidence>
<evidence type="ECO:0000313" key="8">
    <source>
        <dbReference type="EMBL" id="KAF0696188.1"/>
    </source>
</evidence>
<evidence type="ECO:0000259" key="7">
    <source>
        <dbReference type="PROSITE" id="PS50011"/>
    </source>
</evidence>
<dbReference type="SUPFAM" id="SSF56112">
    <property type="entry name" value="Protein kinase-like (PK-like)"/>
    <property type="match status" value="1"/>
</dbReference>
<keyword evidence="10" id="KW-1185">Reference proteome</keyword>
<dbReference type="Pfam" id="PF00069">
    <property type="entry name" value="Pkinase"/>
    <property type="match status" value="1"/>
</dbReference>